<evidence type="ECO:0000313" key="2">
    <source>
        <dbReference type="Proteomes" id="UP001320706"/>
    </source>
</evidence>
<sequence length="1083" mass="120428">MLKAPLKQTATDTINTLSSRLASATLLEDRRASILGLRSFAKQYPASVASGSLRSLIECLRTDGMGLGKEEGEGDVDTVRLVLETLLMFFNPDETSPEASEDIALWLADEFSQRQDNITILLDLLDQPDYYARIYSLQLLTAISASRPERTQECILSAPLGVPRLVSVLDDGREAVRNAALLLLVDLTNVSQTELQKIIAFEDAFPRTFHLIQQEGGIGDGGIVVQDCLSLIANLTRHSSSNQSLFRESGCVPQLVELVKQSAATDAEENAYSRGNREKNAWGLLAVVRLFLEKGEVGTKPNQDAFWRYGMVQLVLNLAFENGAAPPIRTSALKTCGDMITSNAPLQEQFAALQVALITEQPATNGTKPGNALRKVYVIEALLDLVLASSGVESTDTRSAACGLIKAYFSGYSRIKLHFLQRAIAGYMEGEDEKVNLLSMLLIGPQGASVSDAPRYTFAADVISQLIFDEAEAKTMLMGVSEGDAEKGEDVVTCIQLLSGHLMTCLQNDLDPQVSVAYLSLLIVFLFDCPPAVNDCLAEGSALMGSLIATAGISNNSQVAADHTKSLLPGLCATLLGTIYEFSTKDSPIPRRTLQPFLATRLGRQRYFDALRQLRQHPAIRDAEVASEAGALDSAFDSAFIEWFKDEYGRIRRAIDKDPGIEVVPHTTAGVDRDILDELRDQIANKDQQLQALEQEGLATKQKSDQVEADHRKEMQSLQSSQRNLEAEIERIKKINEALQRDHETEMHRLQSELRAEIEKVQTTGRTAAQSAQQQHEKEIERLKGQHSANIASERGLAEDKARKAAEQRSKEHQETLDDARKAAEQRAKEHEAALEEARKEREAALDQARKEHQAILSEVQAKLEDKERAAVVMRQEHQAAKSELEKLRDEHEKLQGKHKSLEEELRRTKSMQEDLQQVNTKAMSRVKTLEAESKAKDEKISSLQESQDHMDSEKTERENKIKALEEEVEGLKAELKAERKGYGELETELNELKKNSSGGKGDKKKVAQLEKYLKAKDEEVGKEREEAKKARTELEDMLMVMSDLEGKRDEYKQKLKELGAEVSEDEDDDEDDDDEDEEAEEE</sequence>
<reference evidence="1" key="1">
    <citation type="submission" date="2024-02" db="EMBL/GenBank/DDBJ databases">
        <title>Metagenome Assembled Genome of Zalaria obscura JY119.</title>
        <authorList>
            <person name="Vighnesh L."/>
            <person name="Jagadeeshwari U."/>
            <person name="Venkata Ramana C."/>
            <person name="Sasikala C."/>
        </authorList>
    </citation>
    <scope>NUCLEOTIDE SEQUENCE</scope>
    <source>
        <strain evidence="1">JY119</strain>
    </source>
</reference>
<keyword evidence="1" id="KW-0489">Methyltransferase</keyword>
<proteinExistence type="predicted"/>
<organism evidence="1 2">
    <name type="scientific">Zalaria obscura</name>
    <dbReference type="NCBI Taxonomy" id="2024903"/>
    <lineage>
        <taxon>Eukaryota</taxon>
        <taxon>Fungi</taxon>
        <taxon>Dikarya</taxon>
        <taxon>Ascomycota</taxon>
        <taxon>Pezizomycotina</taxon>
        <taxon>Dothideomycetes</taxon>
        <taxon>Dothideomycetidae</taxon>
        <taxon>Dothideales</taxon>
        <taxon>Zalariaceae</taxon>
        <taxon>Zalaria</taxon>
    </lineage>
</organism>
<protein>
    <submittedName>
        <fullName evidence="1">Vesicle-mediated ER to Golgi transport protein</fullName>
        <ecNumber evidence="1">2.1.1.319</ecNumber>
    </submittedName>
</protein>
<keyword evidence="2" id="KW-1185">Reference proteome</keyword>
<dbReference type="EC" id="2.1.1.319" evidence="1"/>
<comment type="caution">
    <text evidence="1">The sequence shown here is derived from an EMBL/GenBank/DDBJ whole genome shotgun (WGS) entry which is preliminary data.</text>
</comment>
<evidence type="ECO:0000313" key="1">
    <source>
        <dbReference type="EMBL" id="KAK8217490.1"/>
    </source>
</evidence>
<gene>
    <name evidence="1" type="primary">USO1</name>
    <name evidence="1" type="ORF">M8818_001248</name>
</gene>
<dbReference type="Proteomes" id="UP001320706">
    <property type="component" value="Unassembled WGS sequence"/>
</dbReference>
<name>A0ACC3SL82_9PEZI</name>
<dbReference type="EMBL" id="JAMKPW020000005">
    <property type="protein sequence ID" value="KAK8217490.1"/>
    <property type="molecule type" value="Genomic_DNA"/>
</dbReference>
<accession>A0ACC3SL82</accession>
<keyword evidence="1" id="KW-0808">Transferase</keyword>